<gene>
    <name evidence="1" type="ORF">RchiOBHm_Chr5g0079871</name>
</gene>
<sequence length="46" mass="5151">MQSLGSLFTCDAAQCLFQSEELWVEKCPLLERVIETSKETSKLGNS</sequence>
<proteinExistence type="predicted"/>
<organism evidence="1 2">
    <name type="scientific">Rosa chinensis</name>
    <name type="common">China rose</name>
    <dbReference type="NCBI Taxonomy" id="74649"/>
    <lineage>
        <taxon>Eukaryota</taxon>
        <taxon>Viridiplantae</taxon>
        <taxon>Streptophyta</taxon>
        <taxon>Embryophyta</taxon>
        <taxon>Tracheophyta</taxon>
        <taxon>Spermatophyta</taxon>
        <taxon>Magnoliopsida</taxon>
        <taxon>eudicotyledons</taxon>
        <taxon>Gunneridae</taxon>
        <taxon>Pentapetalae</taxon>
        <taxon>rosids</taxon>
        <taxon>fabids</taxon>
        <taxon>Rosales</taxon>
        <taxon>Rosaceae</taxon>
        <taxon>Rosoideae</taxon>
        <taxon>Rosoideae incertae sedis</taxon>
        <taxon>Rosa</taxon>
    </lineage>
</organism>
<evidence type="ECO:0000313" key="1">
    <source>
        <dbReference type="EMBL" id="PRQ35422.1"/>
    </source>
</evidence>
<dbReference type="Proteomes" id="UP000238479">
    <property type="component" value="Chromosome 5"/>
</dbReference>
<accession>A0A2P6QML3</accession>
<name>A0A2P6QML3_ROSCH</name>
<dbReference type="Gramene" id="PRQ35422">
    <property type="protein sequence ID" value="PRQ35422"/>
    <property type="gene ID" value="RchiOBHm_Chr5g0079871"/>
</dbReference>
<dbReference type="EMBL" id="PDCK01000043">
    <property type="protein sequence ID" value="PRQ35422.1"/>
    <property type="molecule type" value="Genomic_DNA"/>
</dbReference>
<protein>
    <submittedName>
        <fullName evidence="1">Uncharacterized protein</fullName>
    </submittedName>
</protein>
<comment type="caution">
    <text evidence="1">The sequence shown here is derived from an EMBL/GenBank/DDBJ whole genome shotgun (WGS) entry which is preliminary data.</text>
</comment>
<reference evidence="1 2" key="1">
    <citation type="journal article" date="2018" name="Nat. Genet.">
        <title>The Rosa genome provides new insights in the design of modern roses.</title>
        <authorList>
            <person name="Bendahmane M."/>
        </authorList>
    </citation>
    <scope>NUCLEOTIDE SEQUENCE [LARGE SCALE GENOMIC DNA]</scope>
    <source>
        <strain evidence="2">cv. Old Blush</strain>
    </source>
</reference>
<keyword evidence="2" id="KW-1185">Reference proteome</keyword>
<dbReference type="AlphaFoldDB" id="A0A2P6QML3"/>
<evidence type="ECO:0000313" key="2">
    <source>
        <dbReference type="Proteomes" id="UP000238479"/>
    </source>
</evidence>